<feature type="transmembrane region" description="Helical" evidence="1">
    <location>
        <begin position="43"/>
        <end position="60"/>
    </location>
</feature>
<dbReference type="InterPro" id="IPR017015">
    <property type="entry name" value="UCP033367_VanZ"/>
</dbReference>
<dbReference type="RefSeq" id="WP_011439904.1">
    <property type="nucleotide sequence ID" value="NC_007778.1"/>
</dbReference>
<evidence type="ECO:0000256" key="1">
    <source>
        <dbReference type="SAM" id="Phobius"/>
    </source>
</evidence>
<evidence type="ECO:0008006" key="4">
    <source>
        <dbReference type="Google" id="ProtNLM"/>
    </source>
</evidence>
<dbReference type="EMBL" id="CP000250">
    <property type="protein sequence ID" value="ABD05715.1"/>
    <property type="molecule type" value="Genomic_DNA"/>
</dbReference>
<keyword evidence="3" id="KW-1185">Reference proteome</keyword>
<keyword evidence="1" id="KW-1133">Transmembrane helix</keyword>
<sequence>MTEFPARYQTALRVAAWLGLAFVAMATLSPLGLRPTTGWPPSIERFLAFALVGGLFAAAYPRYILFAAAIVLGAALLFEILQVLAPSRHGRLFDAAVKLSGGTVGLIAGWLAVRWMPRR</sequence>
<accession>Q2J1E5</accession>
<proteinExistence type="predicted"/>
<evidence type="ECO:0000313" key="3">
    <source>
        <dbReference type="Proteomes" id="UP000008809"/>
    </source>
</evidence>
<keyword evidence="1" id="KW-0472">Membrane</keyword>
<evidence type="ECO:0000313" key="2">
    <source>
        <dbReference type="EMBL" id="ABD05715.1"/>
    </source>
</evidence>
<dbReference type="KEGG" id="rpb:RPB_1005"/>
<gene>
    <name evidence="2" type="ordered locus">RPB_1005</name>
</gene>
<dbReference type="HOGENOM" id="CLU_130407_2_0_5"/>
<reference evidence="2 3" key="1">
    <citation type="submission" date="2006-01" db="EMBL/GenBank/DDBJ databases">
        <title>Complete sequence of Rhodopseudomonas palustris HaA2.</title>
        <authorList>
            <consortium name="US DOE Joint Genome Institute"/>
            <person name="Copeland A."/>
            <person name="Lucas S."/>
            <person name="Lapidus A."/>
            <person name="Barry K."/>
            <person name="Detter J.C."/>
            <person name="Glavina T."/>
            <person name="Hammon N."/>
            <person name="Israni S."/>
            <person name="Pitluck S."/>
            <person name="Chain P."/>
            <person name="Malfatti S."/>
            <person name="Shin M."/>
            <person name="Vergez L."/>
            <person name="Schmutz J."/>
            <person name="Larimer F."/>
            <person name="Land M."/>
            <person name="Hauser L."/>
            <person name="Pelletier D.A."/>
            <person name="Kyrpides N."/>
            <person name="Anderson I."/>
            <person name="Oda Y."/>
            <person name="Harwood C.S."/>
            <person name="Richardson P."/>
        </authorList>
    </citation>
    <scope>NUCLEOTIDE SEQUENCE [LARGE SCALE GENOMIC DNA]</scope>
    <source>
        <strain evidence="2 3">HaA2</strain>
    </source>
</reference>
<feature type="transmembrane region" description="Helical" evidence="1">
    <location>
        <begin position="12"/>
        <end position="31"/>
    </location>
</feature>
<feature type="transmembrane region" description="Helical" evidence="1">
    <location>
        <begin position="65"/>
        <end position="84"/>
    </location>
</feature>
<dbReference type="PIRSF" id="PIRSF033367">
    <property type="entry name" value="UCP033367_VanZ"/>
    <property type="match status" value="1"/>
</dbReference>
<dbReference type="Proteomes" id="UP000008809">
    <property type="component" value="Chromosome"/>
</dbReference>
<name>Q2J1E5_RHOP2</name>
<dbReference type="OrthoDB" id="7908547at2"/>
<protein>
    <recommendedName>
        <fullName evidence="4">VanZ-like domain-containing protein</fullName>
    </recommendedName>
</protein>
<keyword evidence="1" id="KW-0812">Transmembrane</keyword>
<organism evidence="2 3">
    <name type="scientific">Rhodopseudomonas palustris (strain HaA2)</name>
    <dbReference type="NCBI Taxonomy" id="316058"/>
    <lineage>
        <taxon>Bacteria</taxon>
        <taxon>Pseudomonadati</taxon>
        <taxon>Pseudomonadota</taxon>
        <taxon>Alphaproteobacteria</taxon>
        <taxon>Hyphomicrobiales</taxon>
        <taxon>Nitrobacteraceae</taxon>
        <taxon>Rhodopseudomonas</taxon>
    </lineage>
</organism>
<dbReference type="AlphaFoldDB" id="Q2J1E5"/>
<dbReference type="eggNOG" id="ENOG50339FW">
    <property type="taxonomic scope" value="Bacteria"/>
</dbReference>
<feature type="transmembrane region" description="Helical" evidence="1">
    <location>
        <begin position="96"/>
        <end position="113"/>
    </location>
</feature>